<dbReference type="RefSeq" id="XP_016654006.1">
    <property type="nucleotide sequence ID" value="XM_016798623.1"/>
</dbReference>
<sequence length="145" mass="17411">MLKYILFGITGSMSGWFLRDTIVCLVNNINSTNGMLLNKFVSSKDDFYKNTLNELKYCFDPIELKNGFNNYNIYIKENEYFVETLYMENWADMNKMNEYIYSEEYKQKLHYLKNMNIFFSPSLFVLLKRYDGYYIPPFLKKIASD</sequence>
<dbReference type="VEuPathDB" id="PlasmoDB:PCHAS_1124900"/>
<dbReference type="Proteomes" id="UP000507163">
    <property type="component" value="Chromosome 11"/>
</dbReference>
<reference evidence="3" key="2">
    <citation type="submission" date="2014-05" db="EMBL/GenBank/DDBJ databases">
        <authorList>
            <person name="Aslett M.A."/>
            <person name="De Silva N."/>
        </authorList>
    </citation>
    <scope>NUCLEOTIDE SEQUENCE</scope>
    <source>
        <strain evidence="3">AS</strain>
    </source>
</reference>
<dbReference type="EMBL" id="LT608163">
    <property type="protein sequence ID" value="SCN61249.1"/>
    <property type="molecule type" value="Genomic_DNA"/>
</dbReference>
<dbReference type="AlphaFoldDB" id="A0A077TQS6"/>
<organism evidence="3 4">
    <name type="scientific">Plasmodium chabaudi chabaudi</name>
    <dbReference type="NCBI Taxonomy" id="31271"/>
    <lineage>
        <taxon>Eukaryota</taxon>
        <taxon>Sar</taxon>
        <taxon>Alveolata</taxon>
        <taxon>Apicomplexa</taxon>
        <taxon>Aconoidasida</taxon>
        <taxon>Haemosporida</taxon>
        <taxon>Plasmodiidae</taxon>
        <taxon>Plasmodium</taxon>
        <taxon>Plasmodium (Vinckeia)</taxon>
    </lineage>
</organism>
<evidence type="ECO:0000313" key="3">
    <source>
        <dbReference type="EMBL" id="VTZ69244.1"/>
    </source>
</evidence>
<reference evidence="3 4" key="1">
    <citation type="journal article" date="2014" name="BMC Biol.">
        <title>A comprehensive evaluation of rodent malaria parasite genomes and gene expression.</title>
        <authorList>
            <person name="Otto T.D."/>
            <person name="Bohme U."/>
            <person name="Jackson A.P."/>
            <person name="Hunt M."/>
            <person name="Franke-Fayard B."/>
            <person name="Hoeijmakers W.A."/>
            <person name="Religa A.A."/>
            <person name="Robertson L."/>
            <person name="Sanders M."/>
            <person name="Ogun S.A."/>
            <person name="Cunningham D."/>
            <person name="Erhart A."/>
            <person name="Billker O."/>
            <person name="Khan S.M."/>
            <person name="Stunnenberg H.G."/>
            <person name="Langhorne J."/>
            <person name="Holder A.A."/>
            <person name="Waters A.P."/>
            <person name="Newbold C.I."/>
            <person name="Pain A."/>
            <person name="Berriman M."/>
            <person name="Janse C.J."/>
        </authorList>
    </citation>
    <scope>NUCLEOTIDE SEQUENCE [LARGE SCALE GENOMIC DNA]</scope>
    <source>
        <strain evidence="3 4">AS</strain>
    </source>
</reference>
<dbReference type="EMBL" id="LT608177">
    <property type="protein sequence ID" value="SCM23792.1"/>
    <property type="molecule type" value="Genomic_DNA"/>
</dbReference>
<evidence type="ECO:0000313" key="6">
    <source>
        <dbReference type="Proteomes" id="UP000507163"/>
    </source>
</evidence>
<dbReference type="Proteomes" id="UP000195489">
    <property type="component" value="Chromosome 11"/>
</dbReference>
<dbReference type="EMBL" id="LK022888">
    <property type="protein sequence ID" value="VTZ69244.1"/>
    <property type="molecule type" value="Genomic_DNA"/>
</dbReference>
<protein>
    <submittedName>
        <fullName evidence="3">Uncharacterized protein</fullName>
    </submittedName>
</protein>
<dbReference type="KEGG" id="pcb:PCHAS_1124900"/>
<name>A0A077TQS6_PLACU</name>
<evidence type="ECO:0000313" key="2">
    <source>
        <dbReference type="EMBL" id="SCN61249.1"/>
    </source>
</evidence>
<evidence type="ECO:0000313" key="1">
    <source>
        <dbReference type="EMBL" id="SCM23792.1"/>
    </source>
</evidence>
<proteinExistence type="predicted"/>
<gene>
    <name evidence="1" type="ORF">PCHAJ_000285600</name>
    <name evidence="3" type="ORF">PCHAS_1124900</name>
    <name evidence="2" type="ORF">PCHCB_000287000</name>
</gene>
<reference evidence="3" key="3">
    <citation type="submission" date="2019-05" db="EMBL/GenBank/DDBJ databases">
        <authorList>
            <consortium name="Pathogen Informatics"/>
        </authorList>
    </citation>
    <scope>NUCLEOTIDE SEQUENCE</scope>
    <source>
        <strain evidence="1 6">AJ</strain>
        <strain evidence="3">AS</strain>
        <strain evidence="2 5">CB</strain>
    </source>
</reference>
<evidence type="ECO:0000313" key="5">
    <source>
        <dbReference type="Proteomes" id="UP000195489"/>
    </source>
</evidence>
<dbReference type="OrthoDB" id="369304at2759"/>
<accession>A0A077TQS6</accession>
<dbReference type="GeneID" id="27794905"/>
<dbReference type="Proteomes" id="UP000071118">
    <property type="component" value="Chromosome 11"/>
</dbReference>
<evidence type="ECO:0000313" key="4">
    <source>
        <dbReference type="Proteomes" id="UP000071118"/>
    </source>
</evidence>
<keyword evidence="4" id="KW-1185">Reference proteome</keyword>